<sequence>MERITETLSIACADEIPDIALLRQTSREKVLHLHFASEAERYREEFGLVLKAQLDEFVVGMHSADPVIRIARLISLEEINRHQDFFEHCAKEYRKLATELIFALAEQLNVEMAENNPLVTFAPFKCNRKRKGKMGKWQYCFHGFHCTFENKKTEQNIEVPLAYGFDFGDLDPYFFSGFIKSTPAWQPLPVAIYDDYHDGSRIIQQLLALGKLQKIPSPIPQYTGVAAVDRSNVDIANFRSTLESRLHRCKLRWLLKHVKNSQRSER</sequence>
<dbReference type="EMBL" id="SCJN01000057">
    <property type="protein sequence ID" value="RXD16646.1"/>
    <property type="molecule type" value="Genomic_DNA"/>
</dbReference>
<protein>
    <recommendedName>
        <fullName evidence="1">DUF6896 domain-containing protein</fullName>
    </recommendedName>
</protein>
<dbReference type="OMA" id="FHCAFEN"/>
<evidence type="ECO:0000313" key="10">
    <source>
        <dbReference type="Proteomes" id="UP000291778"/>
    </source>
</evidence>
<dbReference type="EMBL" id="DABUHV010000009">
    <property type="protein sequence ID" value="HAN4353730.1"/>
    <property type="molecule type" value="Genomic_DNA"/>
</dbReference>
<dbReference type="Pfam" id="PF21837">
    <property type="entry name" value="DUF6896"/>
    <property type="match status" value="1"/>
</dbReference>
<accession>A0A061YMM2</accession>
<dbReference type="InterPro" id="IPR054191">
    <property type="entry name" value="DUF6896"/>
</dbReference>
<name>A0A061YMM2_ECOLX</name>
<organism evidence="5">
    <name type="scientific">Escherichia coli</name>
    <dbReference type="NCBI Taxonomy" id="562"/>
    <lineage>
        <taxon>Bacteria</taxon>
        <taxon>Pseudomonadati</taxon>
        <taxon>Pseudomonadota</taxon>
        <taxon>Gammaproteobacteria</taxon>
        <taxon>Enterobacterales</taxon>
        <taxon>Enterobacteriaceae</taxon>
        <taxon>Escherichia</taxon>
    </lineage>
</organism>
<dbReference type="Proteomes" id="UP000288730">
    <property type="component" value="Unassembled WGS sequence"/>
</dbReference>
<proteinExistence type="predicted"/>
<dbReference type="RefSeq" id="WP_000439798.1">
    <property type="nucleotide sequence ID" value="NZ_AP018784.2"/>
</dbReference>
<reference evidence="5" key="1">
    <citation type="journal article" date="2018" name="Genome Biol.">
        <title>SKESA: strategic k-mer extension for scrupulous assemblies.</title>
        <authorList>
            <person name="Souvorov A."/>
            <person name="Agarwala R."/>
            <person name="Lipman D.J."/>
        </authorList>
    </citation>
    <scope>NUCLEOTIDE SEQUENCE [LARGE SCALE GENOMIC DNA]</scope>
    <source>
        <strain evidence="6">489-16</strain>
        <strain evidence="5">C0382</strain>
        <strain evidence="4">EC00763</strain>
    </source>
</reference>
<evidence type="ECO:0000313" key="9">
    <source>
        <dbReference type="Proteomes" id="UP000288730"/>
    </source>
</evidence>
<evidence type="ECO:0000313" key="4">
    <source>
        <dbReference type="EMBL" id="HAH4524917.1"/>
    </source>
</evidence>
<dbReference type="Proteomes" id="UP000859822">
    <property type="component" value="Unassembled WGS sequence"/>
</dbReference>
<gene>
    <name evidence="7" type="ORF">EPS76_09600</name>
    <name evidence="8" type="ORF">EWK56_10700</name>
    <name evidence="4" type="ORF">GRC73_12965</name>
    <name evidence="5" type="ORF">HIE29_000629</name>
    <name evidence="6" type="ORF">IFC14_002170</name>
    <name evidence="3" type="ORF">PWL68_002305</name>
    <name evidence="2" type="ORF">R8O40_000407</name>
</gene>
<reference evidence="8 10" key="3">
    <citation type="submission" date="2019-02" db="EMBL/GenBank/DDBJ databases">
        <authorList>
            <person name="Slukin P."/>
            <person name="Fursova N."/>
            <person name="Ermolenko Z."/>
            <person name="Mayskaya N."/>
            <person name="Kislichkina A."/>
            <person name="Mukhina T."/>
            <person name="Sizova A."/>
            <person name="Bogun A."/>
        </authorList>
    </citation>
    <scope>NUCLEOTIDE SEQUENCE [LARGE SCALE GENOMIC DNA]</scope>
    <source>
        <strain evidence="8">SCPM-O-B-8431</strain>
        <strain evidence="10">SCPM-O-B-8431(U15)</strain>
    </source>
</reference>
<comment type="caution">
    <text evidence="5">The sequence shown here is derived from an EMBL/GenBank/DDBJ whole genome shotgun (WGS) entry which is preliminary data.</text>
</comment>
<reference evidence="7 9" key="2">
    <citation type="submission" date="2019-01" db="EMBL/GenBank/DDBJ databases">
        <title>Genomic analysis of febrile catheter-associated UTI E. coli isolates.</title>
        <authorList>
            <person name="Potter R."/>
            <person name="Zou Z."/>
            <person name="Henderson J."/>
            <person name="Dantas G."/>
        </authorList>
    </citation>
    <scope>NUCLEOTIDE SEQUENCE [LARGE SCALE GENOMIC DNA]</scope>
    <source>
        <strain evidence="7 9">29_CAASB</strain>
    </source>
</reference>
<dbReference type="AlphaFoldDB" id="A0A061YMM2"/>
<evidence type="ECO:0000313" key="3">
    <source>
        <dbReference type="EMBL" id="EMM9722187.1"/>
    </source>
</evidence>
<evidence type="ECO:0000313" key="2">
    <source>
        <dbReference type="EMBL" id="EMJ5252245.1"/>
    </source>
</evidence>
<evidence type="ECO:0000313" key="7">
    <source>
        <dbReference type="EMBL" id="RXD16646.1"/>
    </source>
</evidence>
<dbReference type="EMBL" id="ABONVU020000001">
    <property type="protein sequence ID" value="EMJ5252245.1"/>
    <property type="molecule type" value="Genomic_DNA"/>
</dbReference>
<evidence type="ECO:0000313" key="8">
    <source>
        <dbReference type="EMBL" id="RYL82725.1"/>
    </source>
</evidence>
<evidence type="ECO:0000259" key="1">
    <source>
        <dbReference type="Pfam" id="PF21837"/>
    </source>
</evidence>
<reference evidence="5" key="4">
    <citation type="submission" date="2020-01" db="EMBL/GenBank/DDBJ databases">
        <authorList>
            <consortium name="NCBI Pathogen Detection Project"/>
        </authorList>
    </citation>
    <scope>NUCLEOTIDE SEQUENCE</scope>
    <source>
        <strain evidence="6">489-16</strain>
        <strain evidence="5">C0382</strain>
        <strain evidence="4">EC00763</strain>
    </source>
</reference>
<dbReference type="Proteomes" id="UP000291778">
    <property type="component" value="Unassembled WGS sequence"/>
</dbReference>
<dbReference type="Proteomes" id="UP001285616">
    <property type="component" value="Unassembled WGS sequence"/>
</dbReference>
<dbReference type="EMBL" id="SERV01000006">
    <property type="protein sequence ID" value="RYL82725.1"/>
    <property type="molecule type" value="Genomic_DNA"/>
</dbReference>
<dbReference type="EMBL" id="ABKSHZ030000005">
    <property type="protein sequence ID" value="EMM9722187.1"/>
    <property type="molecule type" value="Genomic_DNA"/>
</dbReference>
<dbReference type="EMBL" id="DABCJL010000001">
    <property type="protein sequence ID" value="HAH7767281.1"/>
    <property type="molecule type" value="Genomic_DNA"/>
</dbReference>
<reference evidence="2" key="5">
    <citation type="submission" date="2024-02" db="EMBL/GenBank/DDBJ databases">
        <authorList>
            <consortium name="Clinical and Environmental Microbiology Branch: Whole genome sequencing antimicrobial resistance pathogens in the healthcare setting"/>
        </authorList>
    </citation>
    <scope>NUCLEOTIDE SEQUENCE</scope>
    <source>
        <strain evidence="2">1924188</strain>
        <strain evidence="3">2023QG-00028</strain>
    </source>
</reference>
<evidence type="ECO:0000313" key="5">
    <source>
        <dbReference type="EMBL" id="HAH7767281.1"/>
    </source>
</evidence>
<evidence type="ECO:0000313" key="6">
    <source>
        <dbReference type="EMBL" id="HAN4353730.1"/>
    </source>
</evidence>
<dbReference type="Proteomes" id="UP000843571">
    <property type="component" value="Unassembled WGS sequence"/>
</dbReference>
<dbReference type="EMBL" id="DABBJX010000012">
    <property type="protein sequence ID" value="HAH4524917.1"/>
    <property type="molecule type" value="Genomic_DNA"/>
</dbReference>
<feature type="domain" description="DUF6896" evidence="1">
    <location>
        <begin position="87"/>
        <end position="215"/>
    </location>
</feature>